<sequence>MTFSNNLWVWIAAILTLCIFSFLYKENPFYRFAEHLFVGISAGYGVAIYWNNAIVPNLYVPIFHQHNFWFIIPGLLGMMFFFRFSAKTGWLILIPLAVLLGTGSGMALAPTIQADVLKQMQSAIADATNLKLGGWSLVWGLITFIGVLTTLSYFFFSREQKGALKVSANIGIWFIMIGFGASFGNTVMARVSLLIGRVQFLLTDWINLIK</sequence>
<proteinExistence type="predicted"/>
<feature type="transmembrane region" description="Helical" evidence="1">
    <location>
        <begin position="6"/>
        <end position="24"/>
    </location>
</feature>
<feature type="transmembrane region" description="Helical" evidence="1">
    <location>
        <begin position="132"/>
        <end position="156"/>
    </location>
</feature>
<gene>
    <name evidence="2" type="ORF">A2024_10255</name>
</gene>
<reference evidence="2 3" key="1">
    <citation type="journal article" date="2016" name="Nat. Commun.">
        <title>Thousands of microbial genomes shed light on interconnected biogeochemical processes in an aquifer system.</title>
        <authorList>
            <person name="Anantharaman K."/>
            <person name="Brown C.T."/>
            <person name="Hug L.A."/>
            <person name="Sharon I."/>
            <person name="Castelle C.J."/>
            <person name="Probst A.J."/>
            <person name="Thomas B.C."/>
            <person name="Singh A."/>
            <person name="Wilkins M.J."/>
            <person name="Karaoz U."/>
            <person name="Brodie E.L."/>
            <person name="Williams K.H."/>
            <person name="Hubbard S.S."/>
            <person name="Banfield J.F."/>
        </authorList>
    </citation>
    <scope>NUCLEOTIDE SEQUENCE [LARGE SCALE GENOMIC DNA]</scope>
</reference>
<evidence type="ECO:0000313" key="2">
    <source>
        <dbReference type="EMBL" id="OGF14358.1"/>
    </source>
</evidence>
<protein>
    <submittedName>
        <fullName evidence="2">Uncharacterized protein</fullName>
    </submittedName>
</protein>
<feature type="transmembrane region" description="Helical" evidence="1">
    <location>
        <begin position="36"/>
        <end position="55"/>
    </location>
</feature>
<keyword evidence="1" id="KW-0472">Membrane</keyword>
<dbReference type="Proteomes" id="UP000177230">
    <property type="component" value="Unassembled WGS sequence"/>
</dbReference>
<feature type="transmembrane region" description="Helical" evidence="1">
    <location>
        <begin position="163"/>
        <end position="181"/>
    </location>
</feature>
<dbReference type="AlphaFoldDB" id="A0A1F5RIW8"/>
<feature type="transmembrane region" description="Helical" evidence="1">
    <location>
        <begin position="67"/>
        <end position="84"/>
    </location>
</feature>
<dbReference type="EMBL" id="MFFM01000003">
    <property type="protein sequence ID" value="OGF14358.1"/>
    <property type="molecule type" value="Genomic_DNA"/>
</dbReference>
<organism evidence="2 3">
    <name type="scientific">Candidatus Edwardsbacteria bacterium GWF2_54_11</name>
    <dbReference type="NCBI Taxonomy" id="1817851"/>
    <lineage>
        <taxon>Bacteria</taxon>
        <taxon>Candidatus Edwardsiibacteriota</taxon>
    </lineage>
</organism>
<keyword evidence="1" id="KW-0812">Transmembrane</keyword>
<accession>A0A1F5RIW8</accession>
<evidence type="ECO:0000256" key="1">
    <source>
        <dbReference type="SAM" id="Phobius"/>
    </source>
</evidence>
<name>A0A1F5RIW8_9BACT</name>
<feature type="transmembrane region" description="Helical" evidence="1">
    <location>
        <begin position="91"/>
        <end position="112"/>
    </location>
</feature>
<evidence type="ECO:0000313" key="3">
    <source>
        <dbReference type="Proteomes" id="UP000177230"/>
    </source>
</evidence>
<keyword evidence="1" id="KW-1133">Transmembrane helix</keyword>
<comment type="caution">
    <text evidence="2">The sequence shown here is derived from an EMBL/GenBank/DDBJ whole genome shotgun (WGS) entry which is preliminary data.</text>
</comment>